<evidence type="ECO:0000313" key="3">
    <source>
        <dbReference type="Proteomes" id="UP000887013"/>
    </source>
</evidence>
<dbReference type="Proteomes" id="UP000887013">
    <property type="component" value="Unassembled WGS sequence"/>
</dbReference>
<protein>
    <submittedName>
        <fullName evidence="2">Uncharacterized protein</fullName>
    </submittedName>
</protein>
<evidence type="ECO:0000313" key="1">
    <source>
        <dbReference type="EMBL" id="GFS99678.1"/>
    </source>
</evidence>
<accession>A0A8X6TQZ3</accession>
<dbReference type="EMBL" id="BMAW01101508">
    <property type="protein sequence ID" value="GFS99678.1"/>
    <property type="molecule type" value="Genomic_DNA"/>
</dbReference>
<name>A0A8X6TQZ3_NEPPI</name>
<comment type="caution">
    <text evidence="2">The sequence shown here is derived from an EMBL/GenBank/DDBJ whole genome shotgun (WGS) entry which is preliminary data.</text>
</comment>
<dbReference type="AlphaFoldDB" id="A0A8X6TQZ3"/>
<reference evidence="2" key="1">
    <citation type="submission" date="2020-08" db="EMBL/GenBank/DDBJ databases">
        <title>Multicomponent nature underlies the extraordinary mechanical properties of spider dragline silk.</title>
        <authorList>
            <person name="Kono N."/>
            <person name="Nakamura H."/>
            <person name="Mori M."/>
            <person name="Yoshida Y."/>
            <person name="Ohtoshi R."/>
            <person name="Malay A.D."/>
            <person name="Moran D.A.P."/>
            <person name="Tomita M."/>
            <person name="Numata K."/>
            <person name="Arakawa K."/>
        </authorList>
    </citation>
    <scope>NUCLEOTIDE SEQUENCE</scope>
</reference>
<sequence>MYHNNKPVIISLSIPFMNFTLSPSQARERSFSHPLSSTQWEANPNDSTSVVGVRYDVVCVPIATSKATTKFLFQKKGGAMRRGSSQTCAAFPFE</sequence>
<dbReference type="EMBL" id="BMAW01110142">
    <property type="protein sequence ID" value="GFT41627.1"/>
    <property type="molecule type" value="Genomic_DNA"/>
</dbReference>
<evidence type="ECO:0000313" key="2">
    <source>
        <dbReference type="EMBL" id="GFT41627.1"/>
    </source>
</evidence>
<organism evidence="2 3">
    <name type="scientific">Nephila pilipes</name>
    <name type="common">Giant wood spider</name>
    <name type="synonym">Nephila maculata</name>
    <dbReference type="NCBI Taxonomy" id="299642"/>
    <lineage>
        <taxon>Eukaryota</taxon>
        <taxon>Metazoa</taxon>
        <taxon>Ecdysozoa</taxon>
        <taxon>Arthropoda</taxon>
        <taxon>Chelicerata</taxon>
        <taxon>Arachnida</taxon>
        <taxon>Araneae</taxon>
        <taxon>Araneomorphae</taxon>
        <taxon>Entelegynae</taxon>
        <taxon>Araneoidea</taxon>
        <taxon>Nephilidae</taxon>
        <taxon>Nephila</taxon>
    </lineage>
</organism>
<keyword evidence="3" id="KW-1185">Reference proteome</keyword>
<proteinExistence type="predicted"/>
<dbReference type="OrthoDB" id="6464024at2759"/>
<gene>
    <name evidence="2" type="ORF">NPIL_248991</name>
    <name evidence="1" type="ORF">NPIL_334441</name>
</gene>